<dbReference type="SUPFAM" id="SSF51735">
    <property type="entry name" value="NAD(P)-binding Rossmann-fold domains"/>
    <property type="match status" value="1"/>
</dbReference>
<feature type="active site" description="Proton donor; for dehydratase activity" evidence="5">
    <location>
        <position position="1674"/>
    </location>
</feature>
<dbReference type="Pfam" id="PF02801">
    <property type="entry name" value="Ketoacyl-synt_C"/>
    <property type="match status" value="1"/>
</dbReference>
<evidence type="ECO:0000313" key="8">
    <source>
        <dbReference type="EMBL" id="WKD51614.1"/>
    </source>
</evidence>
<dbReference type="Gene3D" id="1.10.1200.10">
    <property type="entry name" value="ACP-like"/>
    <property type="match status" value="1"/>
</dbReference>
<dbReference type="Gene3D" id="3.40.47.10">
    <property type="match status" value="1"/>
</dbReference>
<keyword evidence="2" id="KW-0596">Phosphopantetheine</keyword>
<feature type="region of interest" description="N-terminal hotdog fold" evidence="5">
    <location>
        <begin position="1481"/>
        <end position="1603"/>
    </location>
</feature>
<dbReference type="PANTHER" id="PTHR43775">
    <property type="entry name" value="FATTY ACID SYNTHASE"/>
    <property type="match status" value="1"/>
</dbReference>
<dbReference type="InterPro" id="IPR042104">
    <property type="entry name" value="PKS_dehydratase_sf"/>
</dbReference>
<dbReference type="PANTHER" id="PTHR43775:SF37">
    <property type="entry name" value="SI:DKEY-61P9.11"/>
    <property type="match status" value="1"/>
</dbReference>
<feature type="domain" description="PKS/mFAS DH" evidence="7">
    <location>
        <begin position="1481"/>
        <end position="1758"/>
    </location>
</feature>
<gene>
    <name evidence="8" type="ORF">M8T91_09175</name>
</gene>
<feature type="region of interest" description="C-terminal hotdog fold" evidence="5">
    <location>
        <begin position="1614"/>
        <end position="1758"/>
    </location>
</feature>
<dbReference type="Pfam" id="PF00109">
    <property type="entry name" value="ketoacyl-synt"/>
    <property type="match status" value="1"/>
</dbReference>
<dbReference type="InterPro" id="IPR050091">
    <property type="entry name" value="PKS_NRPS_Biosynth_Enz"/>
</dbReference>
<dbReference type="InterPro" id="IPR020841">
    <property type="entry name" value="PKS_Beta-ketoAc_synthase_dom"/>
</dbReference>
<dbReference type="InterPro" id="IPR014043">
    <property type="entry name" value="Acyl_transferase_dom"/>
</dbReference>
<dbReference type="Gene3D" id="3.40.366.10">
    <property type="entry name" value="Malonyl-Coenzyme A Acyl Carrier Protein, domain 2"/>
    <property type="match status" value="1"/>
</dbReference>
<dbReference type="PROSITE" id="PS52004">
    <property type="entry name" value="KS3_2"/>
    <property type="match status" value="1"/>
</dbReference>
<dbReference type="Pfam" id="PF00698">
    <property type="entry name" value="Acyl_transf_1"/>
    <property type="match status" value="1"/>
</dbReference>
<dbReference type="InterPro" id="IPR049900">
    <property type="entry name" value="PKS_mFAS_DH"/>
</dbReference>
<dbReference type="InterPro" id="IPR016035">
    <property type="entry name" value="Acyl_Trfase/lysoPLipase"/>
</dbReference>
<dbReference type="InterPro" id="IPR036736">
    <property type="entry name" value="ACP-like_sf"/>
</dbReference>
<dbReference type="Proteomes" id="UP001321520">
    <property type="component" value="Chromosome"/>
</dbReference>
<dbReference type="InterPro" id="IPR014031">
    <property type="entry name" value="Ketoacyl_synth_C"/>
</dbReference>
<dbReference type="InterPro" id="IPR013968">
    <property type="entry name" value="PKS_KR"/>
</dbReference>
<protein>
    <submittedName>
        <fullName evidence="8">SDR family NAD(P)-dependent oxidoreductase</fullName>
    </submittedName>
</protein>
<dbReference type="InterPro" id="IPR014030">
    <property type="entry name" value="Ketoacyl_synth_N"/>
</dbReference>
<evidence type="ECO:0000256" key="5">
    <source>
        <dbReference type="PROSITE-ProRule" id="PRU01363"/>
    </source>
</evidence>
<feature type="domain" description="Ketosynthase family 3 (KS3)" evidence="6">
    <location>
        <begin position="1"/>
        <end position="459"/>
    </location>
</feature>
<name>A0ABY9EIB2_9GAMM</name>
<dbReference type="CDD" id="cd00833">
    <property type="entry name" value="PKS"/>
    <property type="match status" value="1"/>
</dbReference>
<dbReference type="InterPro" id="IPR036291">
    <property type="entry name" value="NAD(P)-bd_dom_sf"/>
</dbReference>
<keyword evidence="3" id="KW-0597">Phosphoprotein</keyword>
<dbReference type="InterPro" id="IPR001227">
    <property type="entry name" value="Ac_transferase_dom_sf"/>
</dbReference>
<dbReference type="InterPro" id="IPR016036">
    <property type="entry name" value="Malonyl_transacylase_ACP-bd"/>
</dbReference>
<accession>A0ABY9EIB2</accession>
<dbReference type="Gene3D" id="3.40.50.720">
    <property type="entry name" value="NAD(P)-binding Rossmann-like Domain"/>
    <property type="match status" value="1"/>
</dbReference>
<evidence type="ECO:0000259" key="7">
    <source>
        <dbReference type="PROSITE" id="PS52019"/>
    </source>
</evidence>
<evidence type="ECO:0000313" key="9">
    <source>
        <dbReference type="Proteomes" id="UP001321520"/>
    </source>
</evidence>
<reference evidence="8 9" key="1">
    <citation type="submission" date="2022-05" db="EMBL/GenBank/DDBJ databases">
        <title>Microbulbifer sp. nov., isolated from sponge.</title>
        <authorList>
            <person name="Gao L."/>
        </authorList>
    </citation>
    <scope>NUCLEOTIDE SEQUENCE [LARGE SCALE GENOMIC DNA]</scope>
    <source>
        <strain evidence="8 9">MI-G</strain>
    </source>
</reference>
<dbReference type="SMART" id="SM00826">
    <property type="entry name" value="PKS_DH"/>
    <property type="match status" value="1"/>
</dbReference>
<dbReference type="EMBL" id="CP098023">
    <property type="protein sequence ID" value="WKD51614.1"/>
    <property type="molecule type" value="Genomic_DNA"/>
</dbReference>
<feature type="active site" description="Proton acceptor; for dehydratase activity" evidence="5">
    <location>
        <position position="1513"/>
    </location>
</feature>
<dbReference type="PROSITE" id="PS52019">
    <property type="entry name" value="PKS_MFAS_DH"/>
    <property type="match status" value="1"/>
</dbReference>
<keyword evidence="4" id="KW-0808">Transferase</keyword>
<dbReference type="InterPro" id="IPR049552">
    <property type="entry name" value="PKS_DH_N"/>
</dbReference>
<evidence type="ECO:0000256" key="3">
    <source>
        <dbReference type="ARBA" id="ARBA00022553"/>
    </source>
</evidence>
<proteinExistence type="inferred from homology"/>
<keyword evidence="9" id="KW-1185">Reference proteome</keyword>
<dbReference type="InterPro" id="IPR057326">
    <property type="entry name" value="KR_dom"/>
</dbReference>
<dbReference type="SUPFAM" id="SSF53901">
    <property type="entry name" value="Thiolase-like"/>
    <property type="match status" value="1"/>
</dbReference>
<dbReference type="SMART" id="SM00825">
    <property type="entry name" value="PKS_KS"/>
    <property type="match status" value="1"/>
</dbReference>
<dbReference type="Pfam" id="PF08659">
    <property type="entry name" value="KR"/>
    <property type="match status" value="1"/>
</dbReference>
<organism evidence="8 9">
    <name type="scientific">Microbulbifer spongiae</name>
    <dbReference type="NCBI Taxonomy" id="2944933"/>
    <lineage>
        <taxon>Bacteria</taxon>
        <taxon>Pseudomonadati</taxon>
        <taxon>Pseudomonadota</taxon>
        <taxon>Gammaproteobacteria</taxon>
        <taxon>Cellvibrionales</taxon>
        <taxon>Microbulbiferaceae</taxon>
        <taxon>Microbulbifer</taxon>
    </lineage>
</organism>
<dbReference type="SUPFAM" id="SSF55048">
    <property type="entry name" value="Probable ACP-binding domain of malonyl-CoA ACP transacylase"/>
    <property type="match status" value="1"/>
</dbReference>
<dbReference type="SMART" id="SM00827">
    <property type="entry name" value="PKS_AT"/>
    <property type="match status" value="1"/>
</dbReference>
<sequence>MAIVGIDCRYAGIHNKSDFLDTVLNLRQQFRRIPEQRLNLDDYHNTDTGARDHTYSTQAAVLNQYTFDRLSYRIAESTFRQTDMTHWLALDVANGALEDAGFPNGLGLNKERIGVVVGNSLAGEFTRANNMRLRWPYVARVVSQIWEQQDFGLSREAKHHFMHDLEMLYKSPFPEPDADSLAGGLANTIAGRICNYFDFNGGGFTVDGACSSSLLAVTQACDALQAGGFDAVLVGGVDLSIDPFEIIGFSRTGALAPEQMRIFDQYSQGFWPGEGCGMILVMTEEKARRFDCNIYATIQGWGVSSDGGGAIIRPKAETQALALNRAYEKSPYNAGTVSYFEGHGTGTAVGDEAELRAVLSLLRKTDRNEAVYIGSVKHLIGHTKGAAGIAGVIKAALVLKHRILPPGIPTDTLHPLLKENALLLKRSDRLLAYEGLNPYRAGVSSMGFGGINTHLTLEAGDSDSDSAQGLAFLSHKGLLGDNSNINHTWQDANIFPVAEANQDKLLGQLEKLKNFAWQASNAELTDLSSYLCGRPEIADKKCMYRAALVIDNGAKNGIVLNKKILDLIKKIKSGVDSYFDLEQGIAYSGSGAEARIGLLFPGQGAPVYPDSGAYKRYLDNEEAFTSIKKRGAYGSVVDTAIAQPAVVSGSLNALQILEKFDIQAELAIGHSVGELVALCWSGCLGIKDTVSLATKRGALMSSGGEAGGAMLALHAPSEMALKLAQKFDVEVACYNGPNDTVLAGAVDKLEALQQRITSDHFCTLLPVSHGFHSRMMKSVNKPFADCLSELNFQEPTRRVISTISGRNITEASAWRSLLVKQVCDPVQFYQAITLAQSEIDLFVEVGPGNSLTSTLKNYSAKPVIAMDIGGNSTFPLLSLLALKFVSGSSDAAELDHLILKKNVMNWNWSFDFLTSPCELITDDESYKAWLRERAAKSMEATSKQSSIREQFVAGDDVSNGDNPAAILAYTKELIGDRLEIPVASIQNDDKILSDLHINSLTVAEVVSKIVKHFGKEHKAYSTAALLANTDSRLSELAQLIADSAGDARAVDSIAEVDLEALPNWVHCFEAVKKQLPPMDLVSRQEAINNWTYCGAILPQWRQALDKHGRDPAAQVGKLVFYGLSEDSIIDDAMLGELVELAKRELHCVVVIQAGDAPNMAPLWRTWHLENSHIPVCYLRFPDADTRWIDRSLVEASLCVGWHEIEYDSDSRRLQIQWQRIQLDRRAASSLLTSEDRLLVTGGSSGLGYVSACHLAKTTGASIVLLGRRNLSQDAELSKRIQQLSQEGIRASYVSVDVCDAQALAAVIGLIQKEGGQISAVLHAAGINQPKVLGELRQQDFKTTAGPKVAGLANLLEQLPALKLLVGYGSIIAESGMHGNADYAQANEEMAELIETYGASHPDTRCHVLEWSVWSEIGMGSADGMQRQLSAIGVSSIPVKTGLEALDALLRHQTPISLRTLICGRYAGLNTLKFTASRLPSHRFLQHVQHYHAGVELVADSELSFEQDPYLKDHVYLGQCVLPTVIALEAMAQVAGALVPGAKIHTIQDLNISEPVLIPKQGTRRIRVSAVRVSDNQLWSSVQSGENRFNSHCYEARLLLSPQAQQKLPPFQACEENLVINPVADVYEPLLFHTGQFRCIDSFQKITHLGVQGKIARQQELTWGGQYSLDLVLGDIGINDAVIHAHQAAIPHESILPSSVESISYIAESNETPYHIETQQVRRWKDGFLVNAQLRDAHGQLLQYWQGLTLTPVSGAQIHQTLHKDLLPAYIGHRLGEILNRYSAVDTISVVADKAHELVLTVNSNPLDCRVRVVNIDSQVTQEQLKDWFEASDDSGAKTWSEIKRFWPELKNPKLVSANRGWALVGAHGGQYWISLIPLNSRDKYLVLSGLCEEEELEYAYCENQ</sequence>
<dbReference type="Pfam" id="PF21089">
    <property type="entry name" value="PKS_DH_N"/>
    <property type="match status" value="1"/>
</dbReference>
<comment type="similarity">
    <text evidence="1">Belongs to the short-chain dehydrogenases/reductases (SDR) family.</text>
</comment>
<dbReference type="InterPro" id="IPR016039">
    <property type="entry name" value="Thiolase-like"/>
</dbReference>
<evidence type="ECO:0000256" key="2">
    <source>
        <dbReference type="ARBA" id="ARBA00022450"/>
    </source>
</evidence>
<dbReference type="SUPFAM" id="SSF52151">
    <property type="entry name" value="FabD/lysophospholipase-like"/>
    <property type="match status" value="1"/>
</dbReference>
<dbReference type="Gene3D" id="3.10.129.110">
    <property type="entry name" value="Polyketide synthase dehydratase"/>
    <property type="match status" value="1"/>
</dbReference>
<evidence type="ECO:0000259" key="6">
    <source>
        <dbReference type="PROSITE" id="PS52004"/>
    </source>
</evidence>
<evidence type="ECO:0000256" key="1">
    <source>
        <dbReference type="ARBA" id="ARBA00006484"/>
    </source>
</evidence>
<dbReference type="InterPro" id="IPR020807">
    <property type="entry name" value="PKS_DH"/>
</dbReference>
<evidence type="ECO:0000256" key="4">
    <source>
        <dbReference type="ARBA" id="ARBA00022679"/>
    </source>
</evidence>
<dbReference type="SMART" id="SM00822">
    <property type="entry name" value="PKS_KR"/>
    <property type="match status" value="1"/>
</dbReference>